<dbReference type="CDD" id="cd06587">
    <property type="entry name" value="VOC"/>
    <property type="match status" value="1"/>
</dbReference>
<evidence type="ECO:0000313" key="2">
    <source>
        <dbReference type="EMBL" id="PCJ42871.1"/>
    </source>
</evidence>
<dbReference type="InterPro" id="IPR037523">
    <property type="entry name" value="VOC_core"/>
</dbReference>
<dbReference type="InterPro" id="IPR004360">
    <property type="entry name" value="Glyas_Fos-R_dOase_dom"/>
</dbReference>
<name>A0A2A5CH93_9GAMM</name>
<dbReference type="PROSITE" id="PS51819">
    <property type="entry name" value="VOC"/>
    <property type="match status" value="1"/>
</dbReference>
<reference evidence="3" key="1">
    <citation type="submission" date="2017-08" db="EMBL/GenBank/DDBJ databases">
        <title>A dynamic microbial community with high functional redundancy inhabits the cold, oxic subseafloor aquifer.</title>
        <authorList>
            <person name="Tully B.J."/>
            <person name="Wheat C.G."/>
            <person name="Glazer B.T."/>
            <person name="Huber J.A."/>
        </authorList>
    </citation>
    <scope>NUCLEOTIDE SEQUENCE [LARGE SCALE GENOMIC DNA]</scope>
</reference>
<sequence>MQVRRFLVLMLFITELILSAPTWAQLAMPNHLGVSMGHLHYIVEEPETEKSFWLRLGASDMGLEGRVGVSFPGLIILIAEGESEGGTEGSVVNHVAFRVESLEEMAQRGFDLEYNQEFPGIASVHSPSGERVELFDDTLATNIGFDLDPGQKNQVAERHNLPLMSEIVTHHMHFYLPLGQAEIARNWYVEHFGATPGQRWRYAAADLPGMNLNFSEVETSQAPTEGRTLNHIGFEVVGLEDFCEQLKSSGIEFDTPYRKLDSGLGLAFFTDPWGTRIELTEGL</sequence>
<dbReference type="InterPro" id="IPR029068">
    <property type="entry name" value="Glyas_Bleomycin-R_OHBP_Dase"/>
</dbReference>
<dbReference type="EMBL" id="NVWI01000002">
    <property type="protein sequence ID" value="PCJ42871.1"/>
    <property type="molecule type" value="Genomic_DNA"/>
</dbReference>
<dbReference type="Pfam" id="PF00903">
    <property type="entry name" value="Glyoxalase"/>
    <property type="match status" value="1"/>
</dbReference>
<accession>A0A2A5CH93</accession>
<feature type="domain" description="VOC" evidence="1">
    <location>
        <begin position="168"/>
        <end position="282"/>
    </location>
</feature>
<gene>
    <name evidence="2" type="ORF">COA71_05090</name>
</gene>
<dbReference type="AlphaFoldDB" id="A0A2A5CH93"/>
<evidence type="ECO:0000313" key="3">
    <source>
        <dbReference type="Proteomes" id="UP000228987"/>
    </source>
</evidence>
<organism evidence="2 3">
    <name type="scientific">SAR86 cluster bacterium</name>
    <dbReference type="NCBI Taxonomy" id="2030880"/>
    <lineage>
        <taxon>Bacteria</taxon>
        <taxon>Pseudomonadati</taxon>
        <taxon>Pseudomonadota</taxon>
        <taxon>Gammaproteobacteria</taxon>
        <taxon>SAR86 cluster</taxon>
    </lineage>
</organism>
<proteinExistence type="predicted"/>
<evidence type="ECO:0000259" key="1">
    <source>
        <dbReference type="PROSITE" id="PS51819"/>
    </source>
</evidence>
<comment type="caution">
    <text evidence="2">The sequence shown here is derived from an EMBL/GenBank/DDBJ whole genome shotgun (WGS) entry which is preliminary data.</text>
</comment>
<dbReference type="Proteomes" id="UP000228987">
    <property type="component" value="Unassembled WGS sequence"/>
</dbReference>
<dbReference type="SUPFAM" id="SSF54593">
    <property type="entry name" value="Glyoxalase/Bleomycin resistance protein/Dihydroxybiphenyl dioxygenase"/>
    <property type="match status" value="2"/>
</dbReference>
<protein>
    <recommendedName>
        <fullName evidence="1">VOC domain-containing protein</fullName>
    </recommendedName>
</protein>
<dbReference type="Gene3D" id="3.10.180.10">
    <property type="entry name" value="2,3-Dihydroxybiphenyl 1,2-Dioxygenase, domain 1"/>
    <property type="match status" value="1"/>
</dbReference>